<name>A0ABZ2L2B0_9BACT</name>
<dbReference type="Proteomes" id="UP001374803">
    <property type="component" value="Chromosome"/>
</dbReference>
<keyword evidence="2" id="KW-1185">Reference proteome</keyword>
<gene>
    <name evidence="1" type="ORF">LVJ94_50240</name>
</gene>
<dbReference type="EMBL" id="CP089983">
    <property type="protein sequence ID" value="WXB05062.1"/>
    <property type="molecule type" value="Genomic_DNA"/>
</dbReference>
<accession>A0ABZ2L2B0</accession>
<evidence type="ECO:0000313" key="2">
    <source>
        <dbReference type="Proteomes" id="UP001374803"/>
    </source>
</evidence>
<dbReference type="RefSeq" id="WP_394834704.1">
    <property type="nucleotide sequence ID" value="NZ_CP089929.1"/>
</dbReference>
<protein>
    <submittedName>
        <fullName evidence="1">Uncharacterized protein</fullName>
    </submittedName>
</protein>
<proteinExistence type="predicted"/>
<reference evidence="1" key="1">
    <citation type="submission" date="2021-12" db="EMBL/GenBank/DDBJ databases">
        <title>Discovery of the Pendulisporaceae a myxobacterial family with distinct sporulation behavior and unique specialized metabolism.</title>
        <authorList>
            <person name="Garcia R."/>
            <person name="Popoff A."/>
            <person name="Bader C.D."/>
            <person name="Loehr J."/>
            <person name="Walesch S."/>
            <person name="Walt C."/>
            <person name="Boldt J."/>
            <person name="Bunk B."/>
            <person name="Haeckl F.J.F.P.J."/>
            <person name="Gunesch A.P."/>
            <person name="Birkelbach J."/>
            <person name="Nuebel U."/>
            <person name="Pietschmann T."/>
            <person name="Bach T."/>
            <person name="Mueller R."/>
        </authorList>
    </citation>
    <scope>NUCLEOTIDE SEQUENCE</scope>
    <source>
        <strain evidence="1">MSr11367</strain>
    </source>
</reference>
<sequence>MTSRSFVACISFLLVACLDPPGYVPGGRYMGPSRECGAPNELPFDDSCRQRCNVTHDCPINLWCTYTGRYDRVCLDYPRCGYLDSDTECAPAVVGDPTSCAGNAQWRERLLSGDPACGVAHQVRRCQPTPDGCALVEMTTYDIGTP</sequence>
<evidence type="ECO:0000313" key="1">
    <source>
        <dbReference type="EMBL" id="WXB05062.1"/>
    </source>
</evidence>
<dbReference type="PROSITE" id="PS51257">
    <property type="entry name" value="PROKAR_LIPOPROTEIN"/>
    <property type="match status" value="1"/>
</dbReference>
<organism evidence="1 2">
    <name type="scientific">Pendulispora rubella</name>
    <dbReference type="NCBI Taxonomy" id="2741070"/>
    <lineage>
        <taxon>Bacteria</taxon>
        <taxon>Pseudomonadati</taxon>
        <taxon>Myxococcota</taxon>
        <taxon>Myxococcia</taxon>
        <taxon>Myxococcales</taxon>
        <taxon>Sorangiineae</taxon>
        <taxon>Pendulisporaceae</taxon>
        <taxon>Pendulispora</taxon>
    </lineage>
</organism>